<dbReference type="OrthoDB" id="9889709at2759"/>
<comment type="caution">
    <text evidence="2">The sequence shown here is derived from an EMBL/GenBank/DDBJ whole genome shotgun (WGS) entry which is preliminary data.</text>
</comment>
<name>A0A1W0X9X9_HYPEX</name>
<evidence type="ECO:0000313" key="2">
    <source>
        <dbReference type="EMBL" id="OQV24204.1"/>
    </source>
</evidence>
<dbReference type="AlphaFoldDB" id="A0A1W0X9X9"/>
<organism evidence="2 3">
    <name type="scientific">Hypsibius exemplaris</name>
    <name type="common">Freshwater tardigrade</name>
    <dbReference type="NCBI Taxonomy" id="2072580"/>
    <lineage>
        <taxon>Eukaryota</taxon>
        <taxon>Metazoa</taxon>
        <taxon>Ecdysozoa</taxon>
        <taxon>Tardigrada</taxon>
        <taxon>Eutardigrada</taxon>
        <taxon>Parachela</taxon>
        <taxon>Hypsibioidea</taxon>
        <taxon>Hypsibiidae</taxon>
        <taxon>Hypsibius</taxon>
    </lineage>
</organism>
<protein>
    <submittedName>
        <fullName evidence="2">Uncharacterized protein</fullName>
    </submittedName>
</protein>
<sequence length="135" mass="15322">MFERVVIFALITYLADGAALVNKPAILGWGAIEVSPKAFIVLEYHNFQVSIYKKEGVDTAAAQQFFYSPALILEPSQTKTTFDYFSGGYKTSFKVKMWYPEYRQAIQEALSSELGRNVSKHAIRMLPIEEIRIDS</sequence>
<evidence type="ECO:0000313" key="3">
    <source>
        <dbReference type="Proteomes" id="UP000192578"/>
    </source>
</evidence>
<feature type="signal peptide" evidence="1">
    <location>
        <begin position="1"/>
        <end position="17"/>
    </location>
</feature>
<reference evidence="3" key="1">
    <citation type="submission" date="2017-01" db="EMBL/GenBank/DDBJ databases">
        <title>Comparative genomics of anhydrobiosis in the tardigrade Hypsibius dujardini.</title>
        <authorList>
            <person name="Yoshida Y."/>
            <person name="Koutsovoulos G."/>
            <person name="Laetsch D."/>
            <person name="Stevens L."/>
            <person name="Kumar S."/>
            <person name="Horikawa D."/>
            <person name="Ishino K."/>
            <person name="Komine S."/>
            <person name="Tomita M."/>
            <person name="Blaxter M."/>
            <person name="Arakawa K."/>
        </authorList>
    </citation>
    <scope>NUCLEOTIDE SEQUENCE [LARGE SCALE GENOMIC DNA]</scope>
    <source>
        <strain evidence="3">Z151</strain>
    </source>
</reference>
<dbReference type="Proteomes" id="UP000192578">
    <property type="component" value="Unassembled WGS sequence"/>
</dbReference>
<keyword evidence="3" id="KW-1185">Reference proteome</keyword>
<keyword evidence="1" id="KW-0732">Signal</keyword>
<evidence type="ECO:0000256" key="1">
    <source>
        <dbReference type="SAM" id="SignalP"/>
    </source>
</evidence>
<dbReference type="EMBL" id="MTYJ01000008">
    <property type="protein sequence ID" value="OQV24204.1"/>
    <property type="molecule type" value="Genomic_DNA"/>
</dbReference>
<gene>
    <name evidence="2" type="ORF">BV898_02151</name>
</gene>
<feature type="chain" id="PRO_5012190328" evidence="1">
    <location>
        <begin position="18"/>
        <end position="135"/>
    </location>
</feature>
<proteinExistence type="predicted"/>
<accession>A0A1W0X9X9</accession>